<evidence type="ECO:0000313" key="3">
    <source>
        <dbReference type="Proteomes" id="UP000812287"/>
    </source>
</evidence>
<organism evidence="2 3">
    <name type="scientific">Guyanagaster necrorhizus</name>
    <dbReference type="NCBI Taxonomy" id="856835"/>
    <lineage>
        <taxon>Eukaryota</taxon>
        <taxon>Fungi</taxon>
        <taxon>Dikarya</taxon>
        <taxon>Basidiomycota</taxon>
        <taxon>Agaricomycotina</taxon>
        <taxon>Agaricomycetes</taxon>
        <taxon>Agaricomycetidae</taxon>
        <taxon>Agaricales</taxon>
        <taxon>Marasmiineae</taxon>
        <taxon>Physalacriaceae</taxon>
        <taxon>Guyanagaster</taxon>
    </lineage>
</organism>
<dbReference type="InterPro" id="IPR036691">
    <property type="entry name" value="Endo/exonu/phosph_ase_sf"/>
</dbReference>
<dbReference type="OrthoDB" id="7862313at2759"/>
<dbReference type="Pfam" id="PF21310">
    <property type="entry name" value="OCRL-like_ASH"/>
    <property type="match status" value="1"/>
</dbReference>
<dbReference type="InterPro" id="IPR046985">
    <property type="entry name" value="IP5"/>
</dbReference>
<dbReference type="Proteomes" id="UP000812287">
    <property type="component" value="Unassembled WGS sequence"/>
</dbReference>
<dbReference type="SUPFAM" id="SSF56219">
    <property type="entry name" value="DNase I-like"/>
    <property type="match status" value="1"/>
</dbReference>
<dbReference type="Gene3D" id="1.10.555.10">
    <property type="entry name" value="Rho GTPase activation protein"/>
    <property type="match status" value="1"/>
</dbReference>
<dbReference type="SMART" id="SM00128">
    <property type="entry name" value="IPPc"/>
    <property type="match status" value="1"/>
</dbReference>
<dbReference type="SUPFAM" id="SSF48350">
    <property type="entry name" value="GTPase activation domain, GAP"/>
    <property type="match status" value="1"/>
</dbReference>
<reference evidence="2" key="1">
    <citation type="submission" date="2020-11" db="EMBL/GenBank/DDBJ databases">
        <title>Adaptations for nitrogen fixation in a non-lichenized fungal sporocarp promotes dispersal by wood-feeding termites.</title>
        <authorList>
            <consortium name="DOE Joint Genome Institute"/>
            <person name="Koch R.A."/>
            <person name="Yoon G."/>
            <person name="Arayal U."/>
            <person name="Lail K."/>
            <person name="Amirebrahimi M."/>
            <person name="Labutti K."/>
            <person name="Lipzen A."/>
            <person name="Riley R."/>
            <person name="Barry K."/>
            <person name="Henrissat B."/>
            <person name="Grigoriev I.V."/>
            <person name="Herr J.R."/>
            <person name="Aime M.C."/>
        </authorList>
    </citation>
    <scope>NUCLEOTIDE SEQUENCE</scope>
    <source>
        <strain evidence="2">MCA 3950</strain>
    </source>
</reference>
<comment type="caution">
    <text evidence="2">The sequence shown here is derived from an EMBL/GenBank/DDBJ whole genome shotgun (WGS) entry which is preliminary data.</text>
</comment>
<keyword evidence="3" id="KW-1185">Reference proteome</keyword>
<dbReference type="InterPro" id="IPR013783">
    <property type="entry name" value="Ig-like_fold"/>
</dbReference>
<dbReference type="PANTHER" id="PTHR11200">
    <property type="entry name" value="INOSITOL 5-PHOSPHATASE"/>
    <property type="match status" value="1"/>
</dbReference>
<dbReference type="GO" id="GO:0004439">
    <property type="term" value="F:phosphatidylinositol-4,5-bisphosphate 5-phosphatase activity"/>
    <property type="evidence" value="ECO:0007669"/>
    <property type="project" value="TreeGrafter"/>
</dbReference>
<dbReference type="Gene3D" id="2.60.40.10">
    <property type="entry name" value="Immunoglobulins"/>
    <property type="match status" value="1"/>
</dbReference>
<evidence type="ECO:0000313" key="2">
    <source>
        <dbReference type="EMBL" id="KAG7449826.1"/>
    </source>
</evidence>
<dbReference type="GO" id="GO:0046856">
    <property type="term" value="P:phosphatidylinositol dephosphorylation"/>
    <property type="evidence" value="ECO:0007669"/>
    <property type="project" value="InterPro"/>
</dbReference>
<accession>A0A9P8AW62</accession>
<dbReference type="InterPro" id="IPR000300">
    <property type="entry name" value="IPPc"/>
</dbReference>
<dbReference type="RefSeq" id="XP_043043326.1">
    <property type="nucleotide sequence ID" value="XM_043176818.1"/>
</dbReference>
<dbReference type="GeneID" id="66099105"/>
<name>A0A9P8AW62_9AGAR</name>
<dbReference type="InterPro" id="IPR008936">
    <property type="entry name" value="Rho_GTPase_activation_prot"/>
</dbReference>
<gene>
    <name evidence="2" type="ORF">BT62DRAFT_1002140</name>
</gene>
<proteinExistence type="predicted"/>
<feature type="domain" description="Inositol polyphosphate-related phosphatase" evidence="1">
    <location>
        <begin position="351"/>
        <end position="685"/>
    </location>
</feature>
<protein>
    <submittedName>
        <fullName evidence="2">DNase I-like protein</fullName>
    </submittedName>
</protein>
<dbReference type="PANTHER" id="PTHR11200:SF300">
    <property type="entry name" value="TYPE II INOSITOL 1,4,5-TRISPHOSPHATE 5-PHOSPHATASE"/>
    <property type="match status" value="1"/>
</dbReference>
<dbReference type="Gene3D" id="3.60.10.10">
    <property type="entry name" value="Endonuclease/exonuclease/phosphatase"/>
    <property type="match status" value="1"/>
</dbReference>
<dbReference type="InterPro" id="IPR048869">
    <property type="entry name" value="OCRL-1_2_ASH"/>
</dbReference>
<dbReference type="EMBL" id="MU250527">
    <property type="protein sequence ID" value="KAG7449826.1"/>
    <property type="molecule type" value="Genomic_DNA"/>
</dbReference>
<dbReference type="Gene3D" id="2.30.29.110">
    <property type="match status" value="1"/>
</dbReference>
<dbReference type="Pfam" id="PF22669">
    <property type="entry name" value="Exo_endo_phos2"/>
    <property type="match status" value="1"/>
</dbReference>
<sequence>MTDLATSLRLLLRSSDDVKFTLQVSALTPSITERDDDTTTLQSRRILAVILHKDELNALEEGGVFVLKHHPSRHDAPDTLDIQRVFPIYDGFSMTMAQLRRETTDLRASFSASRPQSGFKLTIKSHEESLSFITYDVQGLTAMLAECRRLKKIVDSLESSSAPQTYSWLAPYTSEHSSLPIFSLSPLDVRLSTRPLHARLSSASAGLPGDDIDDILMIRDDWVRKTARHQVRKGRRRLNIRLGTFNVNGKMPSQDLSSWIQENDTNAHDLSIIPPLTDISPLSVGEVKRNPLDNAVDIRSSISAPPTPSTLVPSSTVSSLSYSSASSTRVIQSPPPFPSTTSSAMIEPASSASAFTAYTYTQPSELSYSPSDIGQELEADPIPLDPDPYTQNQPDVFVLGFQELDLSTEALIYSTGTAREDAWCMAIFAALGEWGEHYVKLASKQLVGMLIVIIVKDGLKDCFRDVRTSAAGAGIMGVMGNKGGTAIRLAFIPPPTEGILTQGPTILTFVNSHLAAFDVMVDRRNADYADLGKRLVFGGSDVDDTTTMWESDAVFWMGDLNYRIDLSDLDLRAILSEKCWEGNRFEILLPYDQLKTSVHSQKAFDVFTEFPIMHRPTYRFSQGILTDSMGYDVNRKPAWTDRILHVFSPTHIRVKQTRYGGHHKITMSDHKPLSADFIVDVDVYDKNHKLAVAKTLYRQLEDIGSYANLKVKVEPSGVSLGRLSYKRKRTHTFQVKNLGKVPCTFRFVPIEPNAELYPSWVHIEPITGLIMPMSNVEITVTVHVDEVSAVPLNEAYLTRTSNRQQIDCTLILRTLGSGGKDSFVVISGEWEPTCFAVSLDTLTRLSGPISQPQSRLLGEDERVNAPREVMRLVEWLMACPRESLQTELFSSHPSGAVTDMRKCLDTGSQFPSTVPPSLAGATLVALLSALPESVMPRNVNILNIADREAAFEILETLPTANVNVWISVTAFLHYIAREDGVKDADAGEEPKQNEKAARISAMFAPVLLRDISEASPVKKWEFLMYFIA</sequence>
<evidence type="ECO:0000259" key="1">
    <source>
        <dbReference type="SMART" id="SM00128"/>
    </source>
</evidence>
<dbReference type="AlphaFoldDB" id="A0A9P8AW62"/>